<evidence type="ECO:0000313" key="3">
    <source>
        <dbReference type="Proteomes" id="UP001199525"/>
    </source>
</evidence>
<dbReference type="SUPFAM" id="SSF52218">
    <property type="entry name" value="Flavoproteins"/>
    <property type="match status" value="1"/>
</dbReference>
<dbReference type="Proteomes" id="UP001199525">
    <property type="component" value="Unassembled WGS sequence"/>
</dbReference>
<dbReference type="Gene3D" id="3.40.50.360">
    <property type="match status" value="1"/>
</dbReference>
<protein>
    <submittedName>
        <fullName evidence="2">NAD(P)H-dependent oxidoreductase</fullName>
    </submittedName>
</protein>
<dbReference type="EMBL" id="JAIVFQ010000016">
    <property type="protein sequence ID" value="MCC5600247.1"/>
    <property type="molecule type" value="Genomic_DNA"/>
</dbReference>
<organism evidence="2 3">
    <name type="scientific">Nostoc favosum CHAB5714</name>
    <dbReference type="NCBI Taxonomy" id="2780399"/>
    <lineage>
        <taxon>Bacteria</taxon>
        <taxon>Bacillati</taxon>
        <taxon>Cyanobacteriota</taxon>
        <taxon>Cyanophyceae</taxon>
        <taxon>Nostocales</taxon>
        <taxon>Nostocaceae</taxon>
        <taxon>Nostoc</taxon>
        <taxon>Nostoc favosum</taxon>
    </lineage>
</organism>
<dbReference type="PANTHER" id="PTHR30543:SF21">
    <property type="entry name" value="NAD(P)H-DEPENDENT FMN REDUCTASE LOT6"/>
    <property type="match status" value="1"/>
</dbReference>
<dbReference type="Pfam" id="PF03358">
    <property type="entry name" value="FMN_red"/>
    <property type="match status" value="1"/>
</dbReference>
<dbReference type="RefSeq" id="WP_229485329.1">
    <property type="nucleotide sequence ID" value="NZ_JAIVFQ010000016.1"/>
</dbReference>
<proteinExistence type="predicted"/>
<name>A0ABS8I9R5_9NOSO</name>
<evidence type="ECO:0000313" key="2">
    <source>
        <dbReference type="EMBL" id="MCC5600247.1"/>
    </source>
</evidence>
<dbReference type="PANTHER" id="PTHR30543">
    <property type="entry name" value="CHROMATE REDUCTASE"/>
    <property type="match status" value="1"/>
</dbReference>
<keyword evidence="3" id="KW-1185">Reference proteome</keyword>
<feature type="domain" description="NADPH-dependent FMN reductase-like" evidence="1">
    <location>
        <begin position="5"/>
        <end position="159"/>
    </location>
</feature>
<dbReference type="InterPro" id="IPR029039">
    <property type="entry name" value="Flavoprotein-like_sf"/>
</dbReference>
<accession>A0ABS8I9R5</accession>
<sequence length="192" mass="20293">MASTPKILAFAGSTRIESYNKKLVKIAAAGAQAAGAEVTYIDLRDLPLPLFDEDLEAQEGLPANARTFKDLLISHQGLLIASPEYNSSLTAVLKNAIDWASRPAPNEAPLAAFAGKVATIMSASPGGLGGLRGLVHLRSILGNIKVLVLPDQIALPKAYEAFNPDGTLVDPKQQESIEKLGDGLTKILLKLN</sequence>
<evidence type="ECO:0000259" key="1">
    <source>
        <dbReference type="Pfam" id="PF03358"/>
    </source>
</evidence>
<comment type="caution">
    <text evidence="2">The sequence shown here is derived from an EMBL/GenBank/DDBJ whole genome shotgun (WGS) entry which is preliminary data.</text>
</comment>
<dbReference type="InterPro" id="IPR005025">
    <property type="entry name" value="FMN_Rdtase-like_dom"/>
</dbReference>
<reference evidence="2 3" key="1">
    <citation type="journal article" date="2021" name="Microorganisms">
        <title>Genome Evolution of Filamentous Cyanobacterium Nostoc Species: From Facultative Symbiosis to Free Living.</title>
        <authorList>
            <person name="Huo D."/>
            <person name="Li H."/>
            <person name="Cai F."/>
            <person name="Guo X."/>
            <person name="Qiao Z."/>
            <person name="Wang W."/>
            <person name="Yu G."/>
            <person name="Li R."/>
        </authorList>
    </citation>
    <scope>NUCLEOTIDE SEQUENCE [LARGE SCALE GENOMIC DNA]</scope>
    <source>
        <strain evidence="2 3">CHAB 5714</strain>
    </source>
</reference>
<gene>
    <name evidence="2" type="ORF">LC586_13675</name>
</gene>
<dbReference type="InterPro" id="IPR050712">
    <property type="entry name" value="NAD(P)H-dep_reductase"/>
</dbReference>